<evidence type="ECO:0000256" key="2">
    <source>
        <dbReference type="SAM" id="SignalP"/>
    </source>
</evidence>
<evidence type="ECO:0000313" key="3">
    <source>
        <dbReference type="EMBL" id="QGR03928.1"/>
    </source>
</evidence>
<proteinExistence type="predicted"/>
<dbReference type="AlphaFoldDB" id="A0AAE6UL59"/>
<feature type="chain" id="PRO_5042031591" evidence="2">
    <location>
        <begin position="23"/>
        <end position="400"/>
    </location>
</feature>
<organism evidence="3 4">
    <name type="scientific">Ehrlichia ruminantium</name>
    <name type="common">heartwater rickettsia</name>
    <name type="synonym">Cowdria ruminantium</name>
    <dbReference type="NCBI Taxonomy" id="779"/>
    <lineage>
        <taxon>Bacteria</taxon>
        <taxon>Pseudomonadati</taxon>
        <taxon>Pseudomonadota</taxon>
        <taxon>Alphaproteobacteria</taxon>
        <taxon>Rickettsiales</taxon>
        <taxon>Anaplasmataceae</taxon>
        <taxon>Ehrlichia</taxon>
    </lineage>
</organism>
<reference evidence="3 4" key="1">
    <citation type="submission" date="2018-10" db="EMBL/GenBank/DDBJ databases">
        <title>Propagation and draft genome sequences of three atypical Erhlichia ruminantium isolates.</title>
        <authorList>
            <person name="Liebenberg J."/>
            <person name="Steyn H."/>
            <person name="Josemans A."/>
            <person name="Zweygarth E."/>
        </authorList>
    </citation>
    <scope>NUCLEOTIDE SEQUENCE [LARGE SCALE GENOMIC DNA]</scope>
    <source>
        <strain evidence="3 4">Omatjenne</strain>
    </source>
</reference>
<keyword evidence="3" id="KW-0413">Isomerase</keyword>
<dbReference type="RefSeq" id="WP_158406940.1">
    <property type="nucleotide sequence ID" value="NZ_CP033456.1"/>
</dbReference>
<dbReference type="SUPFAM" id="SSF54534">
    <property type="entry name" value="FKBP-like"/>
    <property type="match status" value="1"/>
</dbReference>
<dbReference type="Pfam" id="PF13624">
    <property type="entry name" value="SurA_N_3"/>
    <property type="match status" value="1"/>
</dbReference>
<keyword evidence="1 2" id="KW-0732">Signal</keyword>
<dbReference type="PANTHER" id="PTHR47637:SF1">
    <property type="entry name" value="CHAPERONE SURA"/>
    <property type="match status" value="1"/>
</dbReference>
<dbReference type="Gene3D" id="1.10.4030.10">
    <property type="entry name" value="Porin chaperone SurA, peptide-binding domain"/>
    <property type="match status" value="1"/>
</dbReference>
<dbReference type="InterPro" id="IPR050280">
    <property type="entry name" value="OMP_Chaperone_SurA"/>
</dbReference>
<sequence>MRNHTIGLFFLLLIFYCTNAFANVKIVATVNGELISSLDLEKRVAINKFFYNLSDDTSEKVALDSLIDEYIWKQEAEKLKITVSEQEVLAAVNQLFVMRGSNHKGNNSNDFKSYVEQQGLDYDMLIQHIKSKLMWNKILMLKVVPYINVSNKEIVDSQESILSPNGLDIFAHIQEVVLPVNMNDDHVTNNVINDLRDGVNIENIKNRVKGSLFEEISVNVQDIDVVLANQLLNAKVGDVIGPVKTEYGNLIIKLLDKFEIGKEFANSDVDLWQIYLGAQESKKYFDQVSVLKTKAKCENFHNLAVELGLPAPSSFVTKVKDLSVKIQNKLQSLNVGGIVEVPNGDAVNIIMLCNVTKGKAGDSVSDINMIKQKLYMEKLEMQSEYLLSTMKKNSLIEKYN</sequence>
<evidence type="ECO:0000256" key="1">
    <source>
        <dbReference type="ARBA" id="ARBA00022729"/>
    </source>
</evidence>
<dbReference type="GO" id="GO:0016853">
    <property type="term" value="F:isomerase activity"/>
    <property type="evidence" value="ECO:0007669"/>
    <property type="project" value="UniProtKB-KW"/>
</dbReference>
<dbReference type="Proteomes" id="UP000422822">
    <property type="component" value="Chromosome"/>
</dbReference>
<evidence type="ECO:0000313" key="4">
    <source>
        <dbReference type="Proteomes" id="UP000422822"/>
    </source>
</evidence>
<dbReference type="InterPro" id="IPR027304">
    <property type="entry name" value="Trigger_fact/SurA_dom_sf"/>
</dbReference>
<accession>A0AAE6UL59</accession>
<feature type="signal peptide" evidence="2">
    <location>
        <begin position="1"/>
        <end position="22"/>
    </location>
</feature>
<dbReference type="PANTHER" id="PTHR47637">
    <property type="entry name" value="CHAPERONE SURA"/>
    <property type="match status" value="1"/>
</dbReference>
<gene>
    <name evidence="3" type="ORF">EDL80_04285</name>
</gene>
<keyword evidence="4" id="KW-1185">Reference proteome</keyword>
<dbReference type="EMBL" id="CP033455">
    <property type="protein sequence ID" value="QGR03928.1"/>
    <property type="molecule type" value="Genomic_DNA"/>
</dbReference>
<dbReference type="SUPFAM" id="SSF109998">
    <property type="entry name" value="Triger factor/SurA peptide-binding domain-like"/>
    <property type="match status" value="1"/>
</dbReference>
<protein>
    <submittedName>
        <fullName evidence="3">Peptidylprolyl isomerase</fullName>
    </submittedName>
</protein>
<name>A0AAE6UL59_EHRRU</name>